<dbReference type="EMBL" id="BART01031421">
    <property type="protein sequence ID" value="GAH14219.1"/>
    <property type="molecule type" value="Genomic_DNA"/>
</dbReference>
<feature type="non-terminal residue" evidence="1">
    <location>
        <position position="1"/>
    </location>
</feature>
<protein>
    <submittedName>
        <fullName evidence="1">Uncharacterized protein</fullName>
    </submittedName>
</protein>
<proteinExistence type="predicted"/>
<dbReference type="AlphaFoldDB" id="X1EAP8"/>
<accession>X1EAP8</accession>
<gene>
    <name evidence="1" type="ORF">S01H4_54580</name>
</gene>
<comment type="caution">
    <text evidence="1">The sequence shown here is derived from an EMBL/GenBank/DDBJ whole genome shotgun (WGS) entry which is preliminary data.</text>
</comment>
<evidence type="ECO:0000313" key="1">
    <source>
        <dbReference type="EMBL" id="GAH14219.1"/>
    </source>
</evidence>
<sequence>VRDEIFAMLKLISPATAITPVNVVYHFSFANTDNLLSPIYF</sequence>
<reference evidence="1" key="1">
    <citation type="journal article" date="2014" name="Front. Microbiol.">
        <title>High frequency of phylogenetically diverse reductive dehalogenase-homologous genes in deep subseafloor sedimentary metagenomes.</title>
        <authorList>
            <person name="Kawai M."/>
            <person name="Futagami T."/>
            <person name="Toyoda A."/>
            <person name="Takaki Y."/>
            <person name="Nishi S."/>
            <person name="Hori S."/>
            <person name="Arai W."/>
            <person name="Tsubouchi T."/>
            <person name="Morono Y."/>
            <person name="Uchiyama I."/>
            <person name="Ito T."/>
            <person name="Fujiyama A."/>
            <person name="Inagaki F."/>
            <person name="Takami H."/>
        </authorList>
    </citation>
    <scope>NUCLEOTIDE SEQUENCE</scope>
    <source>
        <strain evidence="1">Expedition CK06-06</strain>
    </source>
</reference>
<name>X1EAP8_9ZZZZ</name>
<organism evidence="1">
    <name type="scientific">marine sediment metagenome</name>
    <dbReference type="NCBI Taxonomy" id="412755"/>
    <lineage>
        <taxon>unclassified sequences</taxon>
        <taxon>metagenomes</taxon>
        <taxon>ecological metagenomes</taxon>
    </lineage>
</organism>